<sequence>MPDTRAASRAQKRKRQLPPAVAGDPHTKKKRKPDSNAQPSDTPPAARPPRPTHAGSPRADITDTAAQTEQQDWRPLIGRILQELRETFGRTGSDLPMGVERFLCDLLSAILLRSYRAYSLGKLFGHGNSGPRGAVKDAIEMDNQEMSFEAVTEFADQNGYRRIDNVRGNRSLNKLNSGREFFDCIWGNYYMPRTHWDTADFRNHYRRICRELNKPGPAGRMLTKFKRTLEYRFFQSQTVFSYPDLNNGTFASTGKSSSGGMPPRKVWYHQTPLSSEEVSIEAVQAAKRCNGNPAEDGEQWKPRRVPKEVQSITSWELVKSYCRMHRLHFAT</sequence>
<protein>
    <recommendedName>
        <fullName evidence="4">Coat protein</fullName>
    </recommendedName>
</protein>
<feature type="compositionally biased region" description="Pro residues" evidence="1">
    <location>
        <begin position="41"/>
        <end position="51"/>
    </location>
</feature>
<organism evidence="2 3">
    <name type="scientific">Diaporthe eres</name>
    <name type="common">Phomopsis oblonga</name>
    <dbReference type="NCBI Taxonomy" id="83184"/>
    <lineage>
        <taxon>Eukaryota</taxon>
        <taxon>Fungi</taxon>
        <taxon>Dikarya</taxon>
        <taxon>Ascomycota</taxon>
        <taxon>Pezizomycotina</taxon>
        <taxon>Sordariomycetes</taxon>
        <taxon>Sordariomycetidae</taxon>
        <taxon>Diaporthales</taxon>
        <taxon>Diaporthaceae</taxon>
        <taxon>Diaporthe</taxon>
        <taxon>Diaporthe eres species complex</taxon>
    </lineage>
</organism>
<proteinExistence type="predicted"/>
<evidence type="ECO:0000256" key="1">
    <source>
        <dbReference type="SAM" id="MobiDB-lite"/>
    </source>
</evidence>
<evidence type="ECO:0008006" key="4">
    <source>
        <dbReference type="Google" id="ProtNLM"/>
    </source>
</evidence>
<name>A0ABR1NW40_DIAER</name>
<gene>
    <name evidence="2" type="ORF">SLS63_010693</name>
</gene>
<evidence type="ECO:0000313" key="3">
    <source>
        <dbReference type="Proteomes" id="UP001430848"/>
    </source>
</evidence>
<feature type="region of interest" description="Disordered" evidence="1">
    <location>
        <begin position="1"/>
        <end position="74"/>
    </location>
</feature>
<evidence type="ECO:0000313" key="2">
    <source>
        <dbReference type="EMBL" id="KAK7717738.1"/>
    </source>
</evidence>
<dbReference type="Proteomes" id="UP001430848">
    <property type="component" value="Unassembled WGS sequence"/>
</dbReference>
<dbReference type="EMBL" id="JAKNSF020000092">
    <property type="protein sequence ID" value="KAK7717738.1"/>
    <property type="molecule type" value="Genomic_DNA"/>
</dbReference>
<comment type="caution">
    <text evidence="2">The sequence shown here is derived from an EMBL/GenBank/DDBJ whole genome shotgun (WGS) entry which is preliminary data.</text>
</comment>
<accession>A0ABR1NW40</accession>
<reference evidence="2 3" key="1">
    <citation type="submission" date="2024-02" db="EMBL/GenBank/DDBJ databases">
        <title>De novo assembly and annotation of 12 fungi associated with fruit tree decline syndrome in Ontario, Canada.</title>
        <authorList>
            <person name="Sulman M."/>
            <person name="Ellouze W."/>
            <person name="Ilyukhin E."/>
        </authorList>
    </citation>
    <scope>NUCLEOTIDE SEQUENCE [LARGE SCALE GENOMIC DNA]</scope>
    <source>
        <strain evidence="2 3">M169</strain>
    </source>
</reference>
<keyword evidence="3" id="KW-1185">Reference proteome</keyword>